<feature type="domain" description="TadE-like" evidence="2">
    <location>
        <begin position="10"/>
        <end position="52"/>
    </location>
</feature>
<dbReference type="STRING" id="1454373.ACMU_16570"/>
<sequence length="129" mass="14170">MAGFWRDRNGAAMVEFALVFPVCLFIFLALLLWGYTLSVTDNMYDAARYAARDLAVGTATEAQAVTAAENSLSHWPQTFTVVAQDTTTTGTDDVVVRITTPNTFAFLRVVVPGLENLFAEVTMRKEPSL</sequence>
<dbReference type="Pfam" id="PF07811">
    <property type="entry name" value="TadE"/>
    <property type="match status" value="1"/>
</dbReference>
<feature type="transmembrane region" description="Helical" evidence="1">
    <location>
        <begin position="12"/>
        <end position="35"/>
    </location>
</feature>
<dbReference type="EMBL" id="JFKE01000006">
    <property type="protein sequence ID" value="KAJ54728.1"/>
    <property type="molecule type" value="Genomic_DNA"/>
</dbReference>
<protein>
    <recommendedName>
        <fullName evidence="2">TadE-like domain-containing protein</fullName>
    </recommendedName>
</protein>
<keyword evidence="4" id="KW-1185">Reference proteome</keyword>
<dbReference type="Proteomes" id="UP000026249">
    <property type="component" value="Unassembled WGS sequence"/>
</dbReference>
<organism evidence="3 4">
    <name type="scientific">Actibacterium mucosum KCTC 23349</name>
    <dbReference type="NCBI Taxonomy" id="1454373"/>
    <lineage>
        <taxon>Bacteria</taxon>
        <taxon>Pseudomonadati</taxon>
        <taxon>Pseudomonadota</taxon>
        <taxon>Alphaproteobacteria</taxon>
        <taxon>Rhodobacterales</taxon>
        <taxon>Roseobacteraceae</taxon>
        <taxon>Actibacterium</taxon>
    </lineage>
</organism>
<accession>A0A037ZGI5</accession>
<dbReference type="AlphaFoldDB" id="A0A037ZGI5"/>
<comment type="caution">
    <text evidence="3">The sequence shown here is derived from an EMBL/GenBank/DDBJ whole genome shotgun (WGS) entry which is preliminary data.</text>
</comment>
<reference evidence="3 4" key="1">
    <citation type="submission" date="2014-03" db="EMBL/GenBank/DDBJ databases">
        <title>Draft Genome Sequence of Actibacterium mucosum KCTC 23349, a Marine Alphaproteobacterium with Complex Ionic Requirements Isolated from Mediterranean Seawater at Malvarrosa Beach, Valencia, Spain.</title>
        <authorList>
            <person name="Arahal D.R."/>
            <person name="Shao Z."/>
            <person name="Lai Q."/>
            <person name="Pujalte M.J."/>
        </authorList>
    </citation>
    <scope>NUCLEOTIDE SEQUENCE [LARGE SCALE GENOMIC DNA]</scope>
    <source>
        <strain evidence="3 4">KCTC 23349</strain>
    </source>
</reference>
<keyword evidence="1" id="KW-1133">Transmembrane helix</keyword>
<evidence type="ECO:0000256" key="1">
    <source>
        <dbReference type="SAM" id="Phobius"/>
    </source>
</evidence>
<dbReference type="InterPro" id="IPR012495">
    <property type="entry name" value="TadE-like_dom"/>
</dbReference>
<keyword evidence="1" id="KW-0472">Membrane</keyword>
<evidence type="ECO:0000313" key="3">
    <source>
        <dbReference type="EMBL" id="KAJ54728.1"/>
    </source>
</evidence>
<proteinExistence type="predicted"/>
<gene>
    <name evidence="3" type="ORF">ACMU_16570</name>
</gene>
<name>A0A037ZGI5_9RHOB</name>
<keyword evidence="1" id="KW-0812">Transmembrane</keyword>
<evidence type="ECO:0000313" key="4">
    <source>
        <dbReference type="Proteomes" id="UP000026249"/>
    </source>
</evidence>
<evidence type="ECO:0000259" key="2">
    <source>
        <dbReference type="Pfam" id="PF07811"/>
    </source>
</evidence>